<sequence length="170" mass="18249">MRTACLAVAALLCFAAAPARSACFDACFGSKITAETDDIAVKDAATACRLSCDAESQTALDRQGLGEQVKTCRAHPISLAEFRKVRGASPSYRVQSNVFLWDVKNPFPDKVLTKIEVSTQTMELNDLAFVGTGLVPPSSTATFVIPAFYEGYPAVRFSAKVSAIWACDLK</sequence>
<proteinExistence type="predicted"/>
<gene>
    <name evidence="2" type="ORF">GCM10008170_38190</name>
    <name evidence="3" type="ORF">JOD31_003241</name>
</gene>
<evidence type="ECO:0000256" key="1">
    <source>
        <dbReference type="SAM" id="SignalP"/>
    </source>
</evidence>
<feature type="signal peptide" evidence="1">
    <location>
        <begin position="1"/>
        <end position="21"/>
    </location>
</feature>
<dbReference type="AlphaFoldDB" id="A0A9W6IYC0"/>
<dbReference type="Proteomes" id="UP001143400">
    <property type="component" value="Unassembled WGS sequence"/>
</dbReference>
<comment type="caution">
    <text evidence="2">The sequence shown here is derived from an EMBL/GenBank/DDBJ whole genome shotgun (WGS) entry which is preliminary data.</text>
</comment>
<dbReference type="EMBL" id="BSFF01000010">
    <property type="protein sequence ID" value="GLK57799.1"/>
    <property type="molecule type" value="Genomic_DNA"/>
</dbReference>
<keyword evidence="1" id="KW-0732">Signal</keyword>
<organism evidence="2 5">
    <name type="scientific">Methylopila capsulata</name>
    <dbReference type="NCBI Taxonomy" id="61654"/>
    <lineage>
        <taxon>Bacteria</taxon>
        <taxon>Pseudomonadati</taxon>
        <taxon>Pseudomonadota</taxon>
        <taxon>Alphaproteobacteria</taxon>
        <taxon>Hyphomicrobiales</taxon>
        <taxon>Methylopilaceae</taxon>
        <taxon>Methylopila</taxon>
    </lineage>
</organism>
<protein>
    <submittedName>
        <fullName evidence="2">Uncharacterized protein</fullName>
    </submittedName>
</protein>
<evidence type="ECO:0000313" key="3">
    <source>
        <dbReference type="EMBL" id="MBM7852990.1"/>
    </source>
</evidence>
<dbReference type="RefSeq" id="WP_204951461.1">
    <property type="nucleotide sequence ID" value="NZ_BSFF01000010.1"/>
</dbReference>
<evidence type="ECO:0000313" key="4">
    <source>
        <dbReference type="Proteomes" id="UP000758856"/>
    </source>
</evidence>
<evidence type="ECO:0000313" key="2">
    <source>
        <dbReference type="EMBL" id="GLK57799.1"/>
    </source>
</evidence>
<dbReference type="Proteomes" id="UP000758856">
    <property type="component" value="Unassembled WGS sequence"/>
</dbReference>
<evidence type="ECO:0000313" key="5">
    <source>
        <dbReference type="Proteomes" id="UP001143400"/>
    </source>
</evidence>
<reference evidence="2" key="1">
    <citation type="journal article" date="2014" name="Int. J. Syst. Evol. Microbiol.">
        <title>Complete genome sequence of Corynebacterium casei LMG S-19264T (=DSM 44701T), isolated from a smear-ripened cheese.</title>
        <authorList>
            <consortium name="US DOE Joint Genome Institute (JGI-PGF)"/>
            <person name="Walter F."/>
            <person name="Albersmeier A."/>
            <person name="Kalinowski J."/>
            <person name="Ruckert C."/>
        </authorList>
    </citation>
    <scope>NUCLEOTIDE SEQUENCE</scope>
    <source>
        <strain evidence="2">VKM B-1606</strain>
    </source>
</reference>
<reference evidence="2" key="3">
    <citation type="submission" date="2023-01" db="EMBL/GenBank/DDBJ databases">
        <authorList>
            <person name="Sun Q."/>
            <person name="Evtushenko L."/>
        </authorList>
    </citation>
    <scope>NUCLEOTIDE SEQUENCE</scope>
    <source>
        <strain evidence="2">VKM B-1606</strain>
    </source>
</reference>
<dbReference type="EMBL" id="JAFBCY010000004">
    <property type="protein sequence ID" value="MBM7852990.1"/>
    <property type="molecule type" value="Genomic_DNA"/>
</dbReference>
<accession>A0A9W6IYC0</accession>
<reference evidence="3 4" key="2">
    <citation type="submission" date="2021-01" db="EMBL/GenBank/DDBJ databases">
        <title>Genomic Encyclopedia of Type Strains, Phase IV (KMG-IV): sequencing the most valuable type-strain genomes for metagenomic binning, comparative biology and taxonomic classification.</title>
        <authorList>
            <person name="Goeker M."/>
        </authorList>
    </citation>
    <scope>NUCLEOTIDE SEQUENCE [LARGE SCALE GENOMIC DNA]</scope>
    <source>
        <strain evidence="3 4">DSM 6130</strain>
    </source>
</reference>
<feature type="chain" id="PRO_5040827024" evidence="1">
    <location>
        <begin position="22"/>
        <end position="170"/>
    </location>
</feature>
<name>A0A9W6IYC0_9HYPH</name>
<keyword evidence="4" id="KW-1185">Reference proteome</keyword>